<dbReference type="InterPro" id="IPR001138">
    <property type="entry name" value="Zn2Cys6_DnaBD"/>
</dbReference>
<feature type="compositionally biased region" description="Low complexity" evidence="8">
    <location>
        <begin position="648"/>
        <end position="666"/>
    </location>
</feature>
<dbReference type="Gene3D" id="4.10.240.10">
    <property type="entry name" value="Zn(2)-C6 fungal-type DNA-binding domain"/>
    <property type="match status" value="1"/>
</dbReference>
<dbReference type="GO" id="GO:0005634">
    <property type="term" value="C:nucleus"/>
    <property type="evidence" value="ECO:0007669"/>
    <property type="project" value="UniProtKB-SubCell"/>
</dbReference>
<evidence type="ECO:0000313" key="11">
    <source>
        <dbReference type="Proteomes" id="UP000053664"/>
    </source>
</evidence>
<keyword evidence="4" id="KW-0805">Transcription regulation</keyword>
<dbReference type="SUPFAM" id="SSF57701">
    <property type="entry name" value="Zn2/Cys6 DNA-binding domain"/>
    <property type="match status" value="1"/>
</dbReference>
<dbReference type="EMBL" id="KE361629">
    <property type="protein sequence ID" value="EPQ30002.1"/>
    <property type="molecule type" value="Genomic_DNA"/>
</dbReference>
<keyword evidence="3" id="KW-0862">Zinc</keyword>
<keyword evidence="6" id="KW-0804">Transcription</keyword>
<dbReference type="InterPro" id="IPR051615">
    <property type="entry name" value="Transcr_Regulatory_Elem"/>
</dbReference>
<keyword evidence="5" id="KW-0238">DNA-binding</keyword>
<dbReference type="GO" id="GO:0008270">
    <property type="term" value="F:zinc ion binding"/>
    <property type="evidence" value="ECO:0007669"/>
    <property type="project" value="InterPro"/>
</dbReference>
<dbReference type="InterPro" id="IPR036864">
    <property type="entry name" value="Zn2-C6_fun-type_DNA-bd_sf"/>
</dbReference>
<sequence>MPDQPHHHARHVHNHVLDSSPATSATPSTHWTPYTFHSEPTPLLPSMHTPNTANVATTRADGNHDARTHRTSASLDSHSPIEPMPLDHSHSSPRSDAHAHSHLDQPGPSRPRSSSAAAPSLLPRSARNDKRSSAACIPCRKRKRRCDGVKPICSTCQRSSSRQCAWDANGDRRKPVNKSMQYAFHARIQALEAKLDEYAQPSEPTVSSPSSAKGKAKSAQSLHDDGVVPLSGPRFCINPLQNACNLAAQAGAQQQRHQLASEASVGQDRGKGRLLSSDQVFADAYEVLFVDTPRPLLEHCLYTTFDHGIAPGRLIPRPTFFKAFVRHPASRSHAYSTFLLGSLLCLGAAYQTRPYLDSLFGPSPSSSCTHSVSEGTESGSDADGDEVRRRSRLRHASRDPAVVFDRFWQVTNSLISAELADPRLSTVCGLVGLVKTCFAQAKEALADTYLVMALRLCLRLDLHRDHSHLSPEDDRLHTLTFWACFWVETMLALRQGRPSRFRSSDILCGLPPIQPELDATFPIFISEGYRYQIQLFLVASDILEFLQDATGARDGEGIGEGEFEQVTALDLRLEAWYNQLPSGLRPLLSSSSSSSTTVASSGTAGIAADSSVVAASTKAKTADAHIICISLFFHLISLTLHRNYIHLTPSSSSSSPPTSTSSSSSSDALCRFSRTKTIRSIKEIVRLVKALRSTSCPNEAVEWDEDGAGGWLERKNPFLFLPITKAVEALLSLSSSPPSSSAVAVLEEDGAGGRSVLNAEREGQRRKDLDLLLDSLGSIGRVWTAAKRDKEVLDVVRSLVC</sequence>
<dbReference type="CDD" id="cd12148">
    <property type="entry name" value="fungal_TF_MHR"/>
    <property type="match status" value="1"/>
</dbReference>
<protein>
    <recommendedName>
        <fullName evidence="9">Zn(2)-C6 fungal-type domain-containing protein</fullName>
    </recommendedName>
</protein>
<dbReference type="HOGENOM" id="CLU_351287_0_0_1"/>
<dbReference type="RefSeq" id="XP_007878380.1">
    <property type="nucleotide sequence ID" value="XM_007880189.1"/>
</dbReference>
<dbReference type="GO" id="GO:0000981">
    <property type="term" value="F:DNA-binding transcription factor activity, RNA polymerase II-specific"/>
    <property type="evidence" value="ECO:0007669"/>
    <property type="project" value="InterPro"/>
</dbReference>
<feature type="compositionally biased region" description="Low complexity" evidence="8">
    <location>
        <begin position="207"/>
        <end position="221"/>
    </location>
</feature>
<feature type="region of interest" description="Disordered" evidence="8">
    <location>
        <begin position="367"/>
        <end position="391"/>
    </location>
</feature>
<evidence type="ECO:0000256" key="2">
    <source>
        <dbReference type="ARBA" id="ARBA00022723"/>
    </source>
</evidence>
<keyword evidence="2" id="KW-0479">Metal-binding</keyword>
<evidence type="ECO:0000313" key="10">
    <source>
        <dbReference type="EMBL" id="EPQ30002.1"/>
    </source>
</evidence>
<dbReference type="PROSITE" id="PS00463">
    <property type="entry name" value="ZN2_CY6_FUNGAL_1"/>
    <property type="match status" value="1"/>
</dbReference>
<dbReference type="SMART" id="SM00906">
    <property type="entry name" value="Fungal_trans"/>
    <property type="match status" value="1"/>
</dbReference>
<dbReference type="GO" id="GO:0003677">
    <property type="term" value="F:DNA binding"/>
    <property type="evidence" value="ECO:0007669"/>
    <property type="project" value="UniProtKB-KW"/>
</dbReference>
<evidence type="ECO:0000256" key="6">
    <source>
        <dbReference type="ARBA" id="ARBA00023163"/>
    </source>
</evidence>
<dbReference type="GeneID" id="19316792"/>
<dbReference type="Pfam" id="PF04082">
    <property type="entry name" value="Fungal_trans"/>
    <property type="match status" value="1"/>
</dbReference>
<dbReference type="CDD" id="cd00067">
    <property type="entry name" value="GAL4"/>
    <property type="match status" value="1"/>
</dbReference>
<proteinExistence type="predicted"/>
<evidence type="ECO:0000256" key="5">
    <source>
        <dbReference type="ARBA" id="ARBA00023125"/>
    </source>
</evidence>
<feature type="region of interest" description="Disordered" evidence="8">
    <location>
        <begin position="199"/>
        <end position="224"/>
    </location>
</feature>
<dbReference type="KEGG" id="pfp:PFL1_02675"/>
<keyword evidence="7" id="KW-0539">Nucleus</keyword>
<feature type="domain" description="Zn(2)-C6 fungal-type" evidence="9">
    <location>
        <begin position="135"/>
        <end position="166"/>
    </location>
</feature>
<reference evidence="10 11" key="1">
    <citation type="journal article" date="2013" name="Plant Cell">
        <title>The transition from a phytopathogenic smut ancestor to an anamorphic biocontrol agent deciphered by comparative whole-genome analysis.</title>
        <authorList>
            <person name="Lefebvre F."/>
            <person name="Joly D.L."/>
            <person name="Labbe C."/>
            <person name="Teichmann B."/>
            <person name="Linning R."/>
            <person name="Belzile F."/>
            <person name="Bakkeren G."/>
            <person name="Belanger R.R."/>
        </authorList>
    </citation>
    <scope>NUCLEOTIDE SEQUENCE [LARGE SCALE GENOMIC DNA]</scope>
    <source>
        <strain evidence="10 11">PF-1</strain>
    </source>
</reference>
<feature type="compositionally biased region" description="Polar residues" evidence="8">
    <location>
        <begin position="48"/>
        <end position="57"/>
    </location>
</feature>
<dbReference type="PANTHER" id="PTHR31313:SF81">
    <property type="entry name" value="TY1 ENHANCER ACTIVATOR"/>
    <property type="match status" value="1"/>
</dbReference>
<dbReference type="PANTHER" id="PTHR31313">
    <property type="entry name" value="TY1 ENHANCER ACTIVATOR"/>
    <property type="match status" value="1"/>
</dbReference>
<comment type="subcellular location">
    <subcellularLocation>
        <location evidence="1">Nucleus</location>
    </subcellularLocation>
</comment>
<evidence type="ECO:0000256" key="3">
    <source>
        <dbReference type="ARBA" id="ARBA00022833"/>
    </source>
</evidence>
<evidence type="ECO:0000256" key="4">
    <source>
        <dbReference type="ARBA" id="ARBA00023015"/>
    </source>
</evidence>
<feature type="compositionally biased region" description="Low complexity" evidence="8">
    <location>
        <begin position="110"/>
        <end position="125"/>
    </location>
</feature>
<feature type="compositionally biased region" description="Basic and acidic residues" evidence="8">
    <location>
        <begin position="85"/>
        <end position="103"/>
    </location>
</feature>
<evidence type="ECO:0000259" key="9">
    <source>
        <dbReference type="PROSITE" id="PS50048"/>
    </source>
</evidence>
<dbReference type="SMART" id="SM00066">
    <property type="entry name" value="GAL4"/>
    <property type="match status" value="1"/>
</dbReference>
<evidence type="ECO:0000256" key="7">
    <source>
        <dbReference type="ARBA" id="ARBA00023242"/>
    </source>
</evidence>
<name>A0A061HAW0_9BASI</name>
<dbReference type="Proteomes" id="UP000053664">
    <property type="component" value="Unassembled WGS sequence"/>
</dbReference>
<dbReference type="InterPro" id="IPR007219">
    <property type="entry name" value="XnlR_reg_dom"/>
</dbReference>
<organism evidence="10 11">
    <name type="scientific">Pseudozyma flocculosa PF-1</name>
    <dbReference type="NCBI Taxonomy" id="1277687"/>
    <lineage>
        <taxon>Eukaryota</taxon>
        <taxon>Fungi</taxon>
        <taxon>Dikarya</taxon>
        <taxon>Basidiomycota</taxon>
        <taxon>Ustilaginomycotina</taxon>
        <taxon>Ustilaginomycetes</taxon>
        <taxon>Ustilaginales</taxon>
        <taxon>Ustilaginaceae</taxon>
        <taxon>Pseudozyma</taxon>
    </lineage>
</organism>
<evidence type="ECO:0000256" key="8">
    <source>
        <dbReference type="SAM" id="MobiDB-lite"/>
    </source>
</evidence>
<dbReference type="eggNOG" id="ENOG502QW0K">
    <property type="taxonomic scope" value="Eukaryota"/>
</dbReference>
<dbReference type="GO" id="GO:0006351">
    <property type="term" value="P:DNA-templated transcription"/>
    <property type="evidence" value="ECO:0007669"/>
    <property type="project" value="InterPro"/>
</dbReference>
<accession>A0A061HAW0</accession>
<dbReference type="AlphaFoldDB" id="A0A061HAW0"/>
<gene>
    <name evidence="10" type="ORF">PFL1_02675</name>
</gene>
<dbReference type="PROSITE" id="PS50048">
    <property type="entry name" value="ZN2_CY6_FUNGAL_2"/>
    <property type="match status" value="1"/>
</dbReference>
<dbReference type="Pfam" id="PF00172">
    <property type="entry name" value="Zn_clus"/>
    <property type="match status" value="1"/>
</dbReference>
<feature type="compositionally biased region" description="Low complexity" evidence="8">
    <location>
        <begin position="19"/>
        <end position="29"/>
    </location>
</feature>
<evidence type="ECO:0000256" key="1">
    <source>
        <dbReference type="ARBA" id="ARBA00004123"/>
    </source>
</evidence>
<feature type="region of interest" description="Disordered" evidence="8">
    <location>
        <begin position="1"/>
        <end position="133"/>
    </location>
</feature>
<feature type="region of interest" description="Disordered" evidence="8">
    <location>
        <begin position="648"/>
        <end position="667"/>
    </location>
</feature>